<keyword evidence="11 13" id="KW-0472">Membrane</keyword>
<evidence type="ECO:0000256" key="8">
    <source>
        <dbReference type="ARBA" id="ARBA00022989"/>
    </source>
</evidence>
<reference evidence="15" key="1">
    <citation type="journal article" date="2013" name="Genome Announc.">
        <title>Draft genome sequence of the grapevine dieback fungus Eutypa lata UCR-EL1.</title>
        <authorList>
            <person name="Blanco-Ulate B."/>
            <person name="Rolshausen P.E."/>
            <person name="Cantu D."/>
        </authorList>
    </citation>
    <scope>NUCLEOTIDE SEQUENCE [LARGE SCALE GENOMIC DNA]</scope>
    <source>
        <strain evidence="15">UCR-EL1</strain>
    </source>
</reference>
<dbReference type="eggNOG" id="ENOG502QPMQ">
    <property type="taxonomic scope" value="Eukaryota"/>
</dbReference>
<feature type="region of interest" description="Disordered" evidence="12">
    <location>
        <begin position="208"/>
        <end position="259"/>
    </location>
</feature>
<feature type="compositionally biased region" description="Low complexity" evidence="12">
    <location>
        <begin position="138"/>
        <end position="152"/>
    </location>
</feature>
<accession>M7T164</accession>
<dbReference type="InterPro" id="IPR021056">
    <property type="entry name" value="Mt_import_IM_translocase_Tim54"/>
</dbReference>
<dbReference type="PANTHER" id="PTHR12358:SF101">
    <property type="entry name" value="MITOCHONDRIAL IMPORT INNER MEMBRANE TRANSLOCASE SUBUNIT TIM54"/>
    <property type="match status" value="1"/>
</dbReference>
<gene>
    <name evidence="14" type="ORF">UCREL1_2681</name>
</gene>
<evidence type="ECO:0000256" key="13">
    <source>
        <dbReference type="SAM" id="Phobius"/>
    </source>
</evidence>
<evidence type="ECO:0000256" key="5">
    <source>
        <dbReference type="ARBA" id="ARBA00022692"/>
    </source>
</evidence>
<dbReference type="OMA" id="RNWMIFF"/>
<evidence type="ECO:0000256" key="4">
    <source>
        <dbReference type="ARBA" id="ARBA00022448"/>
    </source>
</evidence>
<dbReference type="Proteomes" id="UP000012174">
    <property type="component" value="Unassembled WGS sequence"/>
</dbReference>
<feature type="compositionally biased region" description="Basic and acidic residues" evidence="12">
    <location>
        <begin position="323"/>
        <end position="347"/>
    </location>
</feature>
<dbReference type="EMBL" id="KB705891">
    <property type="protein sequence ID" value="EMR70287.1"/>
    <property type="molecule type" value="Genomic_DNA"/>
</dbReference>
<organism evidence="14 15">
    <name type="scientific">Eutypa lata (strain UCR-EL1)</name>
    <name type="common">Grapevine dieback disease fungus</name>
    <name type="synonym">Eutypa armeniacae</name>
    <dbReference type="NCBI Taxonomy" id="1287681"/>
    <lineage>
        <taxon>Eukaryota</taxon>
        <taxon>Fungi</taxon>
        <taxon>Dikarya</taxon>
        <taxon>Ascomycota</taxon>
        <taxon>Pezizomycotina</taxon>
        <taxon>Sordariomycetes</taxon>
        <taxon>Xylariomycetidae</taxon>
        <taxon>Xylariales</taxon>
        <taxon>Diatrypaceae</taxon>
        <taxon>Eutypa</taxon>
    </lineage>
</organism>
<protein>
    <recommendedName>
        <fullName evidence="3">Mitochondrial import inner membrane translocase subunit TIM54</fullName>
    </recommendedName>
</protein>
<name>M7T164_EUTLA</name>
<keyword evidence="6" id="KW-0999">Mitochondrion inner membrane</keyword>
<evidence type="ECO:0000313" key="15">
    <source>
        <dbReference type="Proteomes" id="UP000012174"/>
    </source>
</evidence>
<keyword evidence="4" id="KW-0813">Transport</keyword>
<dbReference type="STRING" id="1287681.M7T164"/>
<evidence type="ECO:0000256" key="9">
    <source>
        <dbReference type="ARBA" id="ARBA00023010"/>
    </source>
</evidence>
<dbReference type="Pfam" id="PF11711">
    <property type="entry name" value="Tim54"/>
    <property type="match status" value="1"/>
</dbReference>
<comment type="subcellular location">
    <subcellularLocation>
        <location evidence="1">Mitochondrion inner membrane</location>
        <topology evidence="1">Single-pass membrane protein</topology>
    </subcellularLocation>
</comment>
<evidence type="ECO:0000256" key="10">
    <source>
        <dbReference type="ARBA" id="ARBA00023128"/>
    </source>
</evidence>
<feature type="region of interest" description="Disordered" evidence="12">
    <location>
        <begin position="118"/>
        <end position="152"/>
    </location>
</feature>
<proteinExistence type="inferred from homology"/>
<evidence type="ECO:0000256" key="12">
    <source>
        <dbReference type="SAM" id="MobiDB-lite"/>
    </source>
</evidence>
<keyword evidence="10" id="KW-0496">Mitochondrion</keyword>
<evidence type="ECO:0000256" key="6">
    <source>
        <dbReference type="ARBA" id="ARBA00022792"/>
    </source>
</evidence>
<evidence type="ECO:0000256" key="1">
    <source>
        <dbReference type="ARBA" id="ARBA00004434"/>
    </source>
</evidence>
<evidence type="ECO:0000313" key="14">
    <source>
        <dbReference type="EMBL" id="EMR70287.1"/>
    </source>
</evidence>
<dbReference type="PANTHER" id="PTHR12358">
    <property type="entry name" value="SPHINGOSINE KINASE"/>
    <property type="match status" value="1"/>
</dbReference>
<keyword evidence="15" id="KW-1185">Reference proteome</keyword>
<feature type="transmembrane region" description="Helical" evidence="13">
    <location>
        <begin position="16"/>
        <end position="33"/>
    </location>
</feature>
<keyword evidence="7" id="KW-0653">Protein transport</keyword>
<dbReference type="KEGG" id="ela:UCREL1_2681"/>
<feature type="compositionally biased region" description="Basic and acidic residues" evidence="12">
    <location>
        <begin position="208"/>
        <end position="235"/>
    </location>
</feature>
<evidence type="ECO:0000256" key="2">
    <source>
        <dbReference type="ARBA" id="ARBA00006355"/>
    </source>
</evidence>
<dbReference type="HOGENOM" id="CLU_039097_1_0_1"/>
<sequence length="436" mass="48809">MMGLPNLPKKLPSRNWMIFWTVLGTFTGAVIYDKREKKRATARWARAVRPLALEPVAGPPTQMPRRLTVYLEAPPGDGLRVAQDHFTEYVKPVLAASGLDWEFVQGRKEGDVRAAVAERIRRTRQPPNSGGGKRGSGNKEAAPAEAEPQTQEEILREVRTRNGTPRWQGVRGDIVVGRHTWKEYVRGLHEGWLGPLTAPVLPEPEVVVKVEEDDNNKKIGEEEPKPKPEEKKPDRPPQPPPYNSPNDYPTSDLPAMIPGAFHPSTPLPFPHLLGFSGTLTRLGRFLNRRSLADDVGREVAAVCFAAAREYREDATSSAEVEGALDHEERDWPKSVWKEEKEKAKEEASPTSTSSEKPPAVTAEKIWTTPVVVDPRLGMRMRRFEITAVDEARARAIVVPEEEVEGWIKGSIRSLWRWATARPPPRRDWAADSAGDE</sequence>
<keyword evidence="9" id="KW-0811">Translocation</keyword>
<feature type="region of interest" description="Disordered" evidence="12">
    <location>
        <begin position="314"/>
        <end position="359"/>
    </location>
</feature>
<comment type="similarity">
    <text evidence="2">Belongs to the TIM54 family.</text>
</comment>
<keyword evidence="8 13" id="KW-1133">Transmembrane helix</keyword>
<dbReference type="InterPro" id="IPR050187">
    <property type="entry name" value="Lipid_Phosphate_FormReg"/>
</dbReference>
<dbReference type="GO" id="GO:0015031">
    <property type="term" value="P:protein transport"/>
    <property type="evidence" value="ECO:0007669"/>
    <property type="project" value="UniProtKB-KW"/>
</dbReference>
<evidence type="ECO:0000256" key="7">
    <source>
        <dbReference type="ARBA" id="ARBA00022927"/>
    </source>
</evidence>
<evidence type="ECO:0000256" key="11">
    <source>
        <dbReference type="ARBA" id="ARBA00023136"/>
    </source>
</evidence>
<dbReference type="OrthoDB" id="5598305at2759"/>
<keyword evidence="5 13" id="KW-0812">Transmembrane</keyword>
<dbReference type="AlphaFoldDB" id="M7T164"/>
<evidence type="ECO:0000256" key="3">
    <source>
        <dbReference type="ARBA" id="ARBA00020796"/>
    </source>
</evidence>
<dbReference type="GO" id="GO:0005743">
    <property type="term" value="C:mitochondrial inner membrane"/>
    <property type="evidence" value="ECO:0007669"/>
    <property type="project" value="UniProtKB-SubCell"/>
</dbReference>